<dbReference type="GeneID" id="59347032"/>
<reference evidence="4" key="1">
    <citation type="submission" date="2020-05" db="EMBL/GenBank/DDBJ databases">
        <title>Mycena genomes resolve the evolution of fungal bioluminescence.</title>
        <authorList>
            <person name="Tsai I.J."/>
        </authorList>
    </citation>
    <scope>NUCLEOTIDE SEQUENCE</scope>
    <source>
        <strain evidence="4">171206Taipei</strain>
    </source>
</reference>
<gene>
    <name evidence="4" type="ORF">MIND_00782900</name>
</gene>
<dbReference type="RefSeq" id="XP_037220160.1">
    <property type="nucleotide sequence ID" value="XM_037364516.1"/>
</dbReference>
<dbReference type="Pfam" id="PF00646">
    <property type="entry name" value="F-box"/>
    <property type="match status" value="1"/>
</dbReference>
<keyword evidence="5" id="KW-1185">Reference proteome</keyword>
<protein>
    <recommendedName>
        <fullName evidence="3">F-box domain-containing protein</fullName>
    </recommendedName>
</protein>
<feature type="compositionally biased region" description="Basic residues" evidence="1">
    <location>
        <begin position="532"/>
        <end position="552"/>
    </location>
</feature>
<proteinExistence type="predicted"/>
<feature type="signal peptide" evidence="2">
    <location>
        <begin position="1"/>
        <end position="21"/>
    </location>
</feature>
<comment type="caution">
    <text evidence="4">The sequence shown here is derived from an EMBL/GenBank/DDBJ whole genome shotgun (WGS) entry which is preliminary data.</text>
</comment>
<dbReference type="Proteomes" id="UP000636479">
    <property type="component" value="Unassembled WGS sequence"/>
</dbReference>
<feature type="domain" description="F-box" evidence="3">
    <location>
        <begin position="30"/>
        <end position="80"/>
    </location>
</feature>
<dbReference type="InterPro" id="IPR001810">
    <property type="entry name" value="F-box_dom"/>
</dbReference>
<dbReference type="PROSITE" id="PS50181">
    <property type="entry name" value="FBOX"/>
    <property type="match status" value="1"/>
</dbReference>
<dbReference type="EMBL" id="JACAZF010000006">
    <property type="protein sequence ID" value="KAF7302160.1"/>
    <property type="molecule type" value="Genomic_DNA"/>
</dbReference>
<keyword evidence="2" id="KW-0732">Signal</keyword>
<feature type="chain" id="PRO_5034885332" description="F-box domain-containing protein" evidence="2">
    <location>
        <begin position="22"/>
        <end position="552"/>
    </location>
</feature>
<evidence type="ECO:0000259" key="3">
    <source>
        <dbReference type="PROSITE" id="PS50181"/>
    </source>
</evidence>
<organism evidence="4 5">
    <name type="scientific">Mycena indigotica</name>
    <dbReference type="NCBI Taxonomy" id="2126181"/>
    <lineage>
        <taxon>Eukaryota</taxon>
        <taxon>Fungi</taxon>
        <taxon>Dikarya</taxon>
        <taxon>Basidiomycota</taxon>
        <taxon>Agaricomycotina</taxon>
        <taxon>Agaricomycetes</taxon>
        <taxon>Agaricomycetidae</taxon>
        <taxon>Agaricales</taxon>
        <taxon>Marasmiineae</taxon>
        <taxon>Mycenaceae</taxon>
        <taxon>Mycena</taxon>
    </lineage>
</organism>
<dbReference type="SUPFAM" id="SSF81383">
    <property type="entry name" value="F-box domain"/>
    <property type="match status" value="1"/>
</dbReference>
<sequence length="552" mass="63474">MWSWLIPIGLAAWMASNVVRGRQRRPKTQRIHLEDLNDDVLRAIFSKLHPIDRIIASSVSRRIRTTLVPDIFWSVQWQPPNQSLPSKNLLPYVRTFKLSGNLHDKRQYTTLVNHTTHEAIVAQLNNALPQLTLLSTFILGSFMLGGLSSEIMKILTRLPTLQRLTLDASWLNDSPFILNPGDCATTLKFIQYTTTYLTRSSDHGVIRRSPRKLQIEASNMRHLLAGCHSTLEGIVLPGELLIRAVDISLQWTALRELVVIGLWPEDVDTTFQDGRSQMLQVLEALPNLYLIRLGILAQINDPQDRTNIIGLTHAPPHHPASFLRNLRIFKLSSPTEDEQILAFLPSSLECLAFPRYPIERMLDTRTVFPPCSRLVDILNRGHFPSLETLDLIYVVSSMADVEAEGAFVSSLPSKHPNLYFLSIQRLWNHHLPELEDHWEPVPKFRTLLSRLKRLRQFKFNASVPERFGRFPFSGLLEDYHEHIDRLEVLACAITSECPWLEDIAMYRELGSNVLLYWSYWDMVVDDDGTPRLQRRQHPIPRSSAPRKHYQVV</sequence>
<evidence type="ECO:0000256" key="1">
    <source>
        <dbReference type="SAM" id="MobiDB-lite"/>
    </source>
</evidence>
<feature type="region of interest" description="Disordered" evidence="1">
    <location>
        <begin position="531"/>
        <end position="552"/>
    </location>
</feature>
<accession>A0A8H6SNL4</accession>
<evidence type="ECO:0000256" key="2">
    <source>
        <dbReference type="SAM" id="SignalP"/>
    </source>
</evidence>
<dbReference type="AlphaFoldDB" id="A0A8H6SNL4"/>
<evidence type="ECO:0000313" key="4">
    <source>
        <dbReference type="EMBL" id="KAF7302160.1"/>
    </source>
</evidence>
<dbReference type="OrthoDB" id="3047730at2759"/>
<dbReference type="InterPro" id="IPR036047">
    <property type="entry name" value="F-box-like_dom_sf"/>
</dbReference>
<evidence type="ECO:0000313" key="5">
    <source>
        <dbReference type="Proteomes" id="UP000636479"/>
    </source>
</evidence>
<name>A0A8H6SNL4_9AGAR</name>